<comment type="similarity">
    <text evidence="16">Belongs to the peroxidase family.</text>
</comment>
<feature type="disulfide bond" evidence="15">
    <location>
        <begin position="56"/>
        <end position="61"/>
    </location>
</feature>
<evidence type="ECO:0000256" key="14">
    <source>
        <dbReference type="PIRSR" id="PIRSR600823-4"/>
    </source>
</evidence>
<keyword evidence="10" id="KW-0325">Glycoprotein</keyword>
<comment type="cofactor">
    <cofactor evidence="2">
        <name>heme b</name>
        <dbReference type="ChEBI" id="CHEBI:60344"/>
    </cofactor>
</comment>
<evidence type="ECO:0000256" key="3">
    <source>
        <dbReference type="ARBA" id="ARBA00022559"/>
    </source>
</evidence>
<comment type="caution">
    <text evidence="18">The sequence shown here is derived from an EMBL/GenBank/DDBJ whole genome shotgun (WGS) entry which is preliminary data.</text>
</comment>
<keyword evidence="19" id="KW-1185">Reference proteome</keyword>
<feature type="binding site" evidence="13">
    <location>
        <position position="55"/>
    </location>
    <ligand>
        <name>Ca(2+)</name>
        <dbReference type="ChEBI" id="CHEBI:29108"/>
        <label>1</label>
    </ligand>
</feature>
<evidence type="ECO:0000256" key="8">
    <source>
        <dbReference type="ARBA" id="ARBA00023004"/>
    </source>
</evidence>
<feature type="binding site" evidence="13">
    <location>
        <position position="60"/>
    </location>
    <ligand>
        <name>Ca(2+)</name>
        <dbReference type="ChEBI" id="CHEBI:29108"/>
        <label>1</label>
    </ligand>
</feature>
<dbReference type="InterPro" id="IPR019794">
    <property type="entry name" value="Peroxidases_AS"/>
</dbReference>
<evidence type="ECO:0000313" key="18">
    <source>
        <dbReference type="EMBL" id="KAK1263689.1"/>
    </source>
</evidence>
<feature type="binding site" evidence="13">
    <location>
        <position position="62"/>
    </location>
    <ligand>
        <name>Ca(2+)</name>
        <dbReference type="ChEBI" id="CHEBI:29108"/>
        <label>1</label>
    </ligand>
</feature>
<keyword evidence="3 18" id="KW-0575">Peroxidase</keyword>
<dbReference type="GO" id="GO:0046872">
    <property type="term" value="F:metal ion binding"/>
    <property type="evidence" value="ECO:0007669"/>
    <property type="project" value="UniProtKB-KW"/>
</dbReference>
<feature type="binding site" evidence="13">
    <location>
        <position position="64"/>
    </location>
    <ligand>
        <name>Ca(2+)</name>
        <dbReference type="ChEBI" id="CHEBI:29108"/>
        <label>1</label>
    </ligand>
</feature>
<dbReference type="GO" id="GO:0020037">
    <property type="term" value="F:heme binding"/>
    <property type="evidence" value="ECO:0007669"/>
    <property type="project" value="InterPro"/>
</dbReference>
<keyword evidence="5 13" id="KW-0479">Metal-binding</keyword>
<evidence type="ECO:0000256" key="2">
    <source>
        <dbReference type="ARBA" id="ARBA00001970"/>
    </source>
</evidence>
<dbReference type="GO" id="GO:0140825">
    <property type="term" value="F:lactoperoxidase activity"/>
    <property type="evidence" value="ECO:0007669"/>
    <property type="project" value="UniProtKB-EC"/>
</dbReference>
<keyword evidence="9 15" id="KW-1015">Disulfide bond</keyword>
<dbReference type="PRINTS" id="PR00461">
    <property type="entry name" value="PLPEROXIDASE"/>
</dbReference>
<feature type="binding site" evidence="13">
    <location>
        <position position="58"/>
    </location>
    <ligand>
        <name>Ca(2+)</name>
        <dbReference type="ChEBI" id="CHEBI:29108"/>
        <label>1</label>
    </ligand>
</feature>
<evidence type="ECO:0000256" key="13">
    <source>
        <dbReference type="PIRSR" id="PIRSR600823-3"/>
    </source>
</evidence>
<organism evidence="18 19">
    <name type="scientific">Acorus gramineus</name>
    <name type="common">Dwarf sweet flag</name>
    <dbReference type="NCBI Taxonomy" id="55184"/>
    <lineage>
        <taxon>Eukaryota</taxon>
        <taxon>Viridiplantae</taxon>
        <taxon>Streptophyta</taxon>
        <taxon>Embryophyta</taxon>
        <taxon>Tracheophyta</taxon>
        <taxon>Spermatophyta</taxon>
        <taxon>Magnoliopsida</taxon>
        <taxon>Liliopsida</taxon>
        <taxon>Acoraceae</taxon>
        <taxon>Acorus</taxon>
    </lineage>
</organism>
<sequence>MCEAQTAPPLVKGLNYTFYKTTCPNLESIITKQLKSAFRNNSGLAAGLLRLHFHDCFVQGCDGSVLLDGSASTPSEKASPPNLTLRPAAFAMINTLRNLIQKACGRVVSCADITALAARDAVALVSFYTFFPQKSKSFMGSDPIRSKNHQYHPLHICEHRVTLVLTSPFLI</sequence>
<dbReference type="InterPro" id="IPR002016">
    <property type="entry name" value="Haem_peroxidase"/>
</dbReference>
<evidence type="ECO:0000256" key="10">
    <source>
        <dbReference type="ARBA" id="ARBA00023180"/>
    </source>
</evidence>
<evidence type="ECO:0000256" key="1">
    <source>
        <dbReference type="ARBA" id="ARBA00000189"/>
    </source>
</evidence>
<name>A0AAV9AHP6_ACOGR</name>
<dbReference type="SUPFAM" id="SSF48113">
    <property type="entry name" value="Heme-dependent peroxidases"/>
    <property type="match status" value="1"/>
</dbReference>
<evidence type="ECO:0000256" key="15">
    <source>
        <dbReference type="PIRSR" id="PIRSR600823-5"/>
    </source>
</evidence>
<proteinExistence type="inferred from homology"/>
<keyword evidence="8" id="KW-0408">Iron</keyword>
<feature type="domain" description="Plant heme peroxidase family profile" evidence="17">
    <location>
        <begin position="13"/>
        <end position="140"/>
    </location>
</feature>
<dbReference type="PROSITE" id="PS50873">
    <property type="entry name" value="PEROXIDASE_4"/>
    <property type="match status" value="1"/>
</dbReference>
<dbReference type="GO" id="GO:0042744">
    <property type="term" value="P:hydrogen peroxide catabolic process"/>
    <property type="evidence" value="ECO:0007669"/>
    <property type="project" value="UniProtKB-KW"/>
</dbReference>
<feature type="active site" description="Proton acceptor" evidence="12">
    <location>
        <position position="54"/>
    </location>
</feature>
<comment type="cofactor">
    <cofactor evidence="13">
        <name>Ca(2+)</name>
        <dbReference type="ChEBI" id="CHEBI:29108"/>
    </cofactor>
    <text evidence="13">Binds 2 calcium ions per subunit.</text>
</comment>
<keyword evidence="7" id="KW-0560">Oxidoreductase</keyword>
<evidence type="ECO:0000256" key="9">
    <source>
        <dbReference type="ARBA" id="ARBA00023157"/>
    </source>
</evidence>
<evidence type="ECO:0000256" key="6">
    <source>
        <dbReference type="ARBA" id="ARBA00022837"/>
    </source>
</evidence>
<dbReference type="PROSITE" id="PS00436">
    <property type="entry name" value="PEROXIDASE_2"/>
    <property type="match status" value="1"/>
</dbReference>
<evidence type="ECO:0000313" key="19">
    <source>
        <dbReference type="Proteomes" id="UP001179952"/>
    </source>
</evidence>
<reference evidence="18" key="2">
    <citation type="submission" date="2023-06" db="EMBL/GenBank/DDBJ databases">
        <authorList>
            <person name="Ma L."/>
            <person name="Liu K.-W."/>
            <person name="Li Z."/>
            <person name="Hsiao Y.-Y."/>
            <person name="Qi Y."/>
            <person name="Fu T."/>
            <person name="Tang G."/>
            <person name="Zhang D."/>
            <person name="Sun W.-H."/>
            <person name="Liu D.-K."/>
            <person name="Li Y."/>
            <person name="Chen G.-Z."/>
            <person name="Liu X.-D."/>
            <person name="Liao X.-Y."/>
            <person name="Jiang Y.-T."/>
            <person name="Yu X."/>
            <person name="Hao Y."/>
            <person name="Huang J."/>
            <person name="Zhao X.-W."/>
            <person name="Ke S."/>
            <person name="Chen Y.-Y."/>
            <person name="Wu W.-L."/>
            <person name="Hsu J.-L."/>
            <person name="Lin Y.-F."/>
            <person name="Huang M.-D."/>
            <person name="Li C.-Y."/>
            <person name="Huang L."/>
            <person name="Wang Z.-W."/>
            <person name="Zhao X."/>
            <person name="Zhong W.-Y."/>
            <person name="Peng D.-H."/>
            <person name="Ahmad S."/>
            <person name="Lan S."/>
            <person name="Zhang J.-S."/>
            <person name="Tsai W.-C."/>
            <person name="Van De Peer Y."/>
            <person name="Liu Z.-J."/>
        </authorList>
    </citation>
    <scope>NUCLEOTIDE SEQUENCE</scope>
    <source>
        <strain evidence="18">SCP</strain>
        <tissue evidence="18">Leaves</tissue>
    </source>
</reference>
<evidence type="ECO:0000256" key="16">
    <source>
        <dbReference type="RuleBase" id="RU004241"/>
    </source>
</evidence>
<reference evidence="18" key="1">
    <citation type="journal article" date="2023" name="Nat. Commun.">
        <title>Diploid and tetraploid genomes of Acorus and the evolution of monocots.</title>
        <authorList>
            <person name="Ma L."/>
            <person name="Liu K.W."/>
            <person name="Li Z."/>
            <person name="Hsiao Y.Y."/>
            <person name="Qi Y."/>
            <person name="Fu T."/>
            <person name="Tang G.D."/>
            <person name="Zhang D."/>
            <person name="Sun W.H."/>
            <person name="Liu D.K."/>
            <person name="Li Y."/>
            <person name="Chen G.Z."/>
            <person name="Liu X.D."/>
            <person name="Liao X.Y."/>
            <person name="Jiang Y.T."/>
            <person name="Yu X."/>
            <person name="Hao Y."/>
            <person name="Huang J."/>
            <person name="Zhao X.W."/>
            <person name="Ke S."/>
            <person name="Chen Y.Y."/>
            <person name="Wu W.L."/>
            <person name="Hsu J.L."/>
            <person name="Lin Y.F."/>
            <person name="Huang M.D."/>
            <person name="Li C.Y."/>
            <person name="Huang L."/>
            <person name="Wang Z.W."/>
            <person name="Zhao X."/>
            <person name="Zhong W.Y."/>
            <person name="Peng D.H."/>
            <person name="Ahmad S."/>
            <person name="Lan S."/>
            <person name="Zhang J.S."/>
            <person name="Tsai W.C."/>
            <person name="Van de Peer Y."/>
            <person name="Liu Z.J."/>
        </authorList>
    </citation>
    <scope>NUCLEOTIDE SEQUENCE</scope>
    <source>
        <strain evidence="18">SCP</strain>
    </source>
</reference>
<feature type="disulfide bond" evidence="15">
    <location>
        <begin position="23"/>
        <end position="104"/>
    </location>
</feature>
<gene>
    <name evidence="18" type="ORF">QJS04_geneDACA019938</name>
</gene>
<dbReference type="AlphaFoldDB" id="A0AAV9AHP6"/>
<evidence type="ECO:0000256" key="12">
    <source>
        <dbReference type="PIRSR" id="PIRSR600823-1"/>
    </source>
</evidence>
<dbReference type="FunFam" id="1.10.520.10:FF:000009">
    <property type="entry name" value="Peroxidase"/>
    <property type="match status" value="1"/>
</dbReference>
<dbReference type="InterPro" id="IPR000823">
    <property type="entry name" value="Peroxidase_pln"/>
</dbReference>
<comment type="catalytic activity">
    <reaction evidence="1">
        <text>2 a phenolic donor + H2O2 = 2 a phenolic radical donor + 2 H2O</text>
        <dbReference type="Rhea" id="RHEA:56136"/>
        <dbReference type="ChEBI" id="CHEBI:15377"/>
        <dbReference type="ChEBI" id="CHEBI:16240"/>
        <dbReference type="ChEBI" id="CHEBI:139520"/>
        <dbReference type="ChEBI" id="CHEBI:139521"/>
        <dbReference type="EC" id="1.11.1.7"/>
    </reaction>
</comment>
<evidence type="ECO:0000256" key="5">
    <source>
        <dbReference type="ARBA" id="ARBA00022723"/>
    </source>
</evidence>
<evidence type="ECO:0000256" key="11">
    <source>
        <dbReference type="ARBA" id="ARBA00023324"/>
    </source>
</evidence>
<dbReference type="GO" id="GO:0006979">
    <property type="term" value="P:response to oxidative stress"/>
    <property type="evidence" value="ECO:0007669"/>
    <property type="project" value="InterPro"/>
</dbReference>
<evidence type="ECO:0000259" key="17">
    <source>
        <dbReference type="PROSITE" id="PS50873"/>
    </source>
</evidence>
<evidence type="ECO:0000256" key="4">
    <source>
        <dbReference type="ARBA" id="ARBA00022617"/>
    </source>
</evidence>
<accession>A0AAV9AHP6</accession>
<keyword evidence="6 13" id="KW-0106">Calcium</keyword>
<protein>
    <submittedName>
        <fullName evidence="18">Peroxidase 12</fullName>
    </submittedName>
</protein>
<dbReference type="PANTHER" id="PTHR31235">
    <property type="entry name" value="PEROXIDASE 25-RELATED"/>
    <property type="match status" value="1"/>
</dbReference>
<dbReference type="Proteomes" id="UP001179952">
    <property type="component" value="Unassembled WGS sequence"/>
</dbReference>
<dbReference type="InterPro" id="IPR010255">
    <property type="entry name" value="Haem_peroxidase_sf"/>
</dbReference>
<dbReference type="EMBL" id="JAUJYN010000009">
    <property type="protein sequence ID" value="KAK1263689.1"/>
    <property type="molecule type" value="Genomic_DNA"/>
</dbReference>
<dbReference type="PRINTS" id="PR00458">
    <property type="entry name" value="PEROXIDASE"/>
</dbReference>
<feature type="site" description="Transition state stabilizer" evidence="14">
    <location>
        <position position="50"/>
    </location>
</feature>
<evidence type="ECO:0000256" key="7">
    <source>
        <dbReference type="ARBA" id="ARBA00023002"/>
    </source>
</evidence>
<feature type="binding site" evidence="13">
    <location>
        <position position="76"/>
    </location>
    <ligand>
        <name>Ca(2+)</name>
        <dbReference type="ChEBI" id="CHEBI:29108"/>
        <label>1</label>
    </ligand>
</feature>
<dbReference type="Gene3D" id="1.10.520.10">
    <property type="match status" value="1"/>
</dbReference>
<keyword evidence="11" id="KW-0376">Hydrogen peroxide</keyword>
<keyword evidence="4" id="KW-0349">Heme</keyword>
<dbReference type="Pfam" id="PF00141">
    <property type="entry name" value="peroxidase"/>
    <property type="match status" value="1"/>
</dbReference>